<organism evidence="1">
    <name type="scientific">Triticum aestivum</name>
    <name type="common">Wheat</name>
    <dbReference type="NCBI Taxonomy" id="4565"/>
    <lineage>
        <taxon>Eukaryota</taxon>
        <taxon>Viridiplantae</taxon>
        <taxon>Streptophyta</taxon>
        <taxon>Embryophyta</taxon>
        <taxon>Tracheophyta</taxon>
        <taxon>Spermatophyta</taxon>
        <taxon>Magnoliopsida</taxon>
        <taxon>Liliopsida</taxon>
        <taxon>Poales</taxon>
        <taxon>Poaceae</taxon>
        <taxon>BOP clade</taxon>
        <taxon>Pooideae</taxon>
        <taxon>Triticodae</taxon>
        <taxon>Triticeae</taxon>
        <taxon>Triticinae</taxon>
        <taxon>Triticum</taxon>
    </lineage>
</organism>
<name>A0A3B6QN61_WHEAT</name>
<dbReference type="PANTHER" id="PTHR32153">
    <property type="entry name" value="OJ000223_09.16 PROTEIN"/>
    <property type="match status" value="1"/>
</dbReference>
<dbReference type="Gramene" id="TraesCS6D02G376300.1">
    <property type="protein sequence ID" value="TraesCS6D02G376300.1"/>
    <property type="gene ID" value="TraesCS6D02G376300"/>
</dbReference>
<reference evidence="1" key="1">
    <citation type="submission" date="2018-08" db="EMBL/GenBank/DDBJ databases">
        <authorList>
            <person name="Rossello M."/>
        </authorList>
    </citation>
    <scope>NUCLEOTIDE SEQUENCE [LARGE SCALE GENOMIC DNA]</scope>
    <source>
        <strain evidence="1">cv. Chinese Spring</strain>
    </source>
</reference>
<sequence length="137" mass="15806">MIWILPEHPKKLTAMFRNLTSVFLWDIFNECDLNWTLFILEAAPCLQCIDLSRHSCIETPDNSAEKTNVVWEPSKDFKHLNLKLLGIQGCEDEDKDEFPCRDCNATNLDRSKADKASRRRIKERLAHGSSSCVKIII</sequence>
<reference evidence="1" key="2">
    <citation type="submission" date="2018-10" db="UniProtKB">
        <authorList>
            <consortium name="EnsemblPlants"/>
        </authorList>
    </citation>
    <scope>IDENTIFICATION</scope>
</reference>
<evidence type="ECO:0000313" key="1">
    <source>
        <dbReference type="EnsemblPlants" id="TraesCS6D02G376300.1"/>
    </source>
</evidence>
<accession>A0A3B6QN61</accession>
<dbReference type="OrthoDB" id="691203at2759"/>
<dbReference type="AlphaFoldDB" id="A0A3B6QN61"/>
<dbReference type="Proteomes" id="UP000019116">
    <property type="component" value="Chromosome 6D"/>
</dbReference>
<protein>
    <recommendedName>
        <fullName evidence="3">FBD domain-containing protein</fullName>
    </recommendedName>
</protein>
<proteinExistence type="predicted"/>
<evidence type="ECO:0008006" key="3">
    <source>
        <dbReference type="Google" id="ProtNLM"/>
    </source>
</evidence>
<dbReference type="EnsemblPlants" id="TraesCS6D02G376300.1">
    <property type="protein sequence ID" value="TraesCS6D02G376300.1"/>
    <property type="gene ID" value="TraesCS6D02G376300"/>
</dbReference>
<keyword evidence="2" id="KW-1185">Reference proteome</keyword>
<dbReference type="Gramene" id="TraesCS6D03G0866500.1">
    <property type="protein sequence ID" value="TraesCS6D03G0866500.1.CDS"/>
    <property type="gene ID" value="TraesCS6D03G0866500"/>
</dbReference>
<evidence type="ECO:0000313" key="2">
    <source>
        <dbReference type="Proteomes" id="UP000019116"/>
    </source>
</evidence>
<dbReference type="InterPro" id="IPR044997">
    <property type="entry name" value="F-box_plant"/>
</dbReference>